<evidence type="ECO:0000313" key="2">
    <source>
        <dbReference type="Proteomes" id="UP000078200"/>
    </source>
</evidence>
<dbReference type="AlphaFoldDB" id="A0A1A9VRN3"/>
<organism evidence="1 2">
    <name type="scientific">Glossina austeni</name>
    <name type="common">Savannah tsetse fly</name>
    <dbReference type="NCBI Taxonomy" id="7395"/>
    <lineage>
        <taxon>Eukaryota</taxon>
        <taxon>Metazoa</taxon>
        <taxon>Ecdysozoa</taxon>
        <taxon>Arthropoda</taxon>
        <taxon>Hexapoda</taxon>
        <taxon>Insecta</taxon>
        <taxon>Pterygota</taxon>
        <taxon>Neoptera</taxon>
        <taxon>Endopterygota</taxon>
        <taxon>Diptera</taxon>
        <taxon>Brachycera</taxon>
        <taxon>Muscomorpha</taxon>
        <taxon>Hippoboscoidea</taxon>
        <taxon>Glossinidae</taxon>
        <taxon>Glossina</taxon>
    </lineage>
</organism>
<dbReference type="Proteomes" id="UP000078200">
    <property type="component" value="Unassembled WGS sequence"/>
</dbReference>
<dbReference type="EnsemblMetazoa" id="GAUT045329-RA">
    <property type="protein sequence ID" value="GAUT045329-PA"/>
    <property type="gene ID" value="GAUT045329"/>
</dbReference>
<name>A0A1A9VRN3_GLOAU</name>
<sequence>MTMGKILNGITITIENAQCYCKAIPVVLLQGQLIDLHAKRLSALCDLVKRFISVENESEYSWVPDDKTIETFKNFSAQSIKGFRHDLEHGSIPNVYEIFICKIFHNHMLTAYSFVTIITIDVRRPPIICIYLPKML</sequence>
<evidence type="ECO:0000313" key="1">
    <source>
        <dbReference type="EnsemblMetazoa" id="GAUT045329-PA"/>
    </source>
</evidence>
<reference evidence="1" key="1">
    <citation type="submission" date="2020-05" db="UniProtKB">
        <authorList>
            <consortium name="EnsemblMetazoa"/>
        </authorList>
    </citation>
    <scope>IDENTIFICATION</scope>
    <source>
        <strain evidence="1">TTRI</strain>
    </source>
</reference>
<proteinExistence type="predicted"/>
<protein>
    <submittedName>
        <fullName evidence="1">Uncharacterized protein</fullName>
    </submittedName>
</protein>
<keyword evidence="2" id="KW-1185">Reference proteome</keyword>
<dbReference type="VEuPathDB" id="VectorBase:GAUT045329"/>
<accession>A0A1A9VRN3</accession>